<dbReference type="SMART" id="SM00213">
    <property type="entry name" value="UBQ"/>
    <property type="match status" value="1"/>
</dbReference>
<proteinExistence type="predicted"/>
<gene>
    <name evidence="9" type="primary">LOC105909118</name>
</gene>
<sequence length="345" mass="36153">MAVCALAMLEEGFGDEVTLIGGVFLLVLAMVLAWLSTHVAENGDHMIGTIISGVASVPLVGLGNSDPYRRATASSDPVEPQPPTHLVDKPEDEASGLGSAGGGEDASLEDATGPTGPAVSAVDQHLDIQGLHKRTVAQSPASTPIPFSLPSEESQDTERGKHTGGTTTTSSSSSAADIKVRLKFLNDTEELATLRPQDTIGLLKSKYFSGKERQIKLIFQGQLLRDASQTLLSLNITHNSVIHCHISQTPPSEGTLSEVEPRSGGVSLGSQAEGRLGPATGSGAVTDGGLDVSVGSLVVPMFVVMLAVIWYCRINYRQLFTAPATVSLVGVTLFFSVLIFGMYGR</sequence>
<feature type="domain" description="Ubiquitin-like" evidence="7">
    <location>
        <begin position="178"/>
        <end position="251"/>
    </location>
</feature>
<dbReference type="RefSeq" id="XP_012693166.1">
    <property type="nucleotide sequence ID" value="XM_012837712.3"/>
</dbReference>
<evidence type="ECO:0000256" key="3">
    <source>
        <dbReference type="ARBA" id="ARBA00022989"/>
    </source>
</evidence>
<evidence type="ECO:0000313" key="8">
    <source>
        <dbReference type="Proteomes" id="UP000515152"/>
    </source>
</evidence>
<protein>
    <submittedName>
        <fullName evidence="9">Transmembrane and ubiquitin-like domain-containing protein 1</fullName>
    </submittedName>
</protein>
<keyword evidence="8" id="KW-1185">Reference proteome</keyword>
<keyword evidence="4 6" id="KW-0472">Membrane</keyword>
<dbReference type="PANTHER" id="PTHR14557">
    <property type="entry name" value="PROTEIN C7ORF21"/>
    <property type="match status" value="1"/>
</dbReference>
<keyword evidence="2 6" id="KW-0812">Transmembrane</keyword>
<dbReference type="AlphaFoldDB" id="A0A6P3W9W7"/>
<feature type="transmembrane region" description="Helical" evidence="6">
    <location>
        <begin position="292"/>
        <end position="312"/>
    </location>
</feature>
<dbReference type="OrthoDB" id="161999at2759"/>
<dbReference type="SUPFAM" id="SSF54236">
    <property type="entry name" value="Ubiquitin-like"/>
    <property type="match status" value="1"/>
</dbReference>
<keyword evidence="3 6" id="KW-1133">Transmembrane helix</keyword>
<dbReference type="InterPro" id="IPR040352">
    <property type="entry name" value="TMUB1/2"/>
</dbReference>
<evidence type="ECO:0000256" key="5">
    <source>
        <dbReference type="SAM" id="MobiDB-lite"/>
    </source>
</evidence>
<evidence type="ECO:0000256" key="6">
    <source>
        <dbReference type="SAM" id="Phobius"/>
    </source>
</evidence>
<dbReference type="Pfam" id="PF00240">
    <property type="entry name" value="ubiquitin"/>
    <property type="match status" value="1"/>
</dbReference>
<dbReference type="GeneID" id="105909118"/>
<dbReference type="InterPro" id="IPR000626">
    <property type="entry name" value="Ubiquitin-like_dom"/>
</dbReference>
<comment type="subcellular location">
    <subcellularLocation>
        <location evidence="1">Membrane</location>
        <topology evidence="1">Multi-pass membrane protein</topology>
    </subcellularLocation>
</comment>
<evidence type="ECO:0000256" key="1">
    <source>
        <dbReference type="ARBA" id="ARBA00004141"/>
    </source>
</evidence>
<feature type="region of interest" description="Disordered" evidence="5">
    <location>
        <begin position="134"/>
        <end position="174"/>
    </location>
</feature>
<feature type="transmembrane region" description="Helical" evidence="6">
    <location>
        <begin position="47"/>
        <end position="65"/>
    </location>
</feature>
<evidence type="ECO:0000256" key="4">
    <source>
        <dbReference type="ARBA" id="ARBA00023136"/>
    </source>
</evidence>
<accession>A0A6P3W9W7</accession>
<dbReference type="KEGG" id="char:105909118"/>
<dbReference type="PROSITE" id="PS50053">
    <property type="entry name" value="UBIQUITIN_2"/>
    <property type="match status" value="1"/>
</dbReference>
<dbReference type="Gene3D" id="3.10.20.90">
    <property type="entry name" value="Phosphatidylinositol 3-kinase Catalytic Subunit, Chain A, domain 1"/>
    <property type="match status" value="1"/>
</dbReference>
<dbReference type="GO" id="GO:0036503">
    <property type="term" value="P:ERAD pathway"/>
    <property type="evidence" value="ECO:0007669"/>
    <property type="project" value="InterPro"/>
</dbReference>
<feature type="transmembrane region" description="Helical" evidence="6">
    <location>
        <begin position="17"/>
        <end position="35"/>
    </location>
</feature>
<evidence type="ECO:0000256" key="2">
    <source>
        <dbReference type="ARBA" id="ARBA00022692"/>
    </source>
</evidence>
<evidence type="ECO:0000259" key="7">
    <source>
        <dbReference type="PROSITE" id="PS50053"/>
    </source>
</evidence>
<dbReference type="PANTHER" id="PTHR14557:SF4">
    <property type="entry name" value="TRANSMEMBRANE AND UBIQUITIN-LIKE DOMAIN-CONTAINING PROTEIN 2"/>
    <property type="match status" value="1"/>
</dbReference>
<reference evidence="9" key="1">
    <citation type="submission" date="2025-08" db="UniProtKB">
        <authorList>
            <consortium name="RefSeq"/>
        </authorList>
    </citation>
    <scope>IDENTIFICATION</scope>
</reference>
<feature type="transmembrane region" description="Helical" evidence="6">
    <location>
        <begin position="319"/>
        <end position="343"/>
    </location>
</feature>
<organism evidence="8 9">
    <name type="scientific">Clupea harengus</name>
    <name type="common">Atlantic herring</name>
    <dbReference type="NCBI Taxonomy" id="7950"/>
    <lineage>
        <taxon>Eukaryota</taxon>
        <taxon>Metazoa</taxon>
        <taxon>Chordata</taxon>
        <taxon>Craniata</taxon>
        <taxon>Vertebrata</taxon>
        <taxon>Euteleostomi</taxon>
        <taxon>Actinopterygii</taxon>
        <taxon>Neopterygii</taxon>
        <taxon>Teleostei</taxon>
        <taxon>Clupei</taxon>
        <taxon>Clupeiformes</taxon>
        <taxon>Clupeoidei</taxon>
        <taxon>Clupeidae</taxon>
        <taxon>Clupea</taxon>
    </lineage>
</organism>
<dbReference type="InterPro" id="IPR029071">
    <property type="entry name" value="Ubiquitin-like_domsf"/>
</dbReference>
<dbReference type="Proteomes" id="UP000515152">
    <property type="component" value="Chromosome 1"/>
</dbReference>
<dbReference type="GO" id="GO:0016020">
    <property type="term" value="C:membrane"/>
    <property type="evidence" value="ECO:0007669"/>
    <property type="project" value="UniProtKB-SubCell"/>
</dbReference>
<feature type="region of interest" description="Disordered" evidence="5">
    <location>
        <begin position="249"/>
        <end position="277"/>
    </location>
</feature>
<evidence type="ECO:0000313" key="9">
    <source>
        <dbReference type="RefSeq" id="XP_012693166.1"/>
    </source>
</evidence>
<name>A0A6P3W9W7_CLUHA</name>
<feature type="compositionally biased region" description="Low complexity" evidence="5">
    <location>
        <begin position="164"/>
        <end position="174"/>
    </location>
</feature>
<feature type="region of interest" description="Disordered" evidence="5">
    <location>
        <begin position="68"/>
        <end position="119"/>
    </location>
</feature>